<dbReference type="OrthoDB" id="4420885at2"/>
<dbReference type="GO" id="GO:0005886">
    <property type="term" value="C:plasma membrane"/>
    <property type="evidence" value="ECO:0007669"/>
    <property type="project" value="TreeGrafter"/>
</dbReference>
<accession>A0A4Y6Q0X9</accession>
<feature type="region of interest" description="Disordered" evidence="1">
    <location>
        <begin position="215"/>
        <end position="236"/>
    </location>
</feature>
<feature type="domain" description="Saccharopine dehydrogenase NADP binding" evidence="2">
    <location>
        <begin position="11"/>
        <end position="142"/>
    </location>
</feature>
<reference evidence="3 4" key="1">
    <citation type="submission" date="2019-06" db="EMBL/GenBank/DDBJ databases">
        <title>Persicimonas caeni gen. nov., sp. nov., a predatory bacterium isolated from solar saltern.</title>
        <authorList>
            <person name="Wang S."/>
        </authorList>
    </citation>
    <scope>NUCLEOTIDE SEQUENCE [LARGE SCALE GENOMIC DNA]</scope>
    <source>
        <strain evidence="3 4">YN101</strain>
    </source>
</reference>
<dbReference type="InterPro" id="IPR005097">
    <property type="entry name" value="Sacchrp_dh_NADP-bd"/>
</dbReference>
<dbReference type="Proteomes" id="UP000315995">
    <property type="component" value="Chromosome"/>
</dbReference>
<dbReference type="PANTHER" id="PTHR12286">
    <property type="entry name" value="SACCHAROPINE DEHYDROGENASE-LIKE OXIDOREDUCTASE"/>
    <property type="match status" value="1"/>
</dbReference>
<keyword evidence="4" id="KW-1185">Reference proteome</keyword>
<accession>A0A5B8YD69</accession>
<dbReference type="GO" id="GO:0009247">
    <property type="term" value="P:glycolipid biosynthetic process"/>
    <property type="evidence" value="ECO:0007669"/>
    <property type="project" value="TreeGrafter"/>
</dbReference>
<organism evidence="3 4">
    <name type="scientific">Persicimonas caeni</name>
    <dbReference type="NCBI Taxonomy" id="2292766"/>
    <lineage>
        <taxon>Bacteria</taxon>
        <taxon>Deltaproteobacteria</taxon>
        <taxon>Bradymonadales</taxon>
        <taxon>Bradymonadaceae</taxon>
        <taxon>Persicimonas</taxon>
    </lineage>
</organism>
<name>A0A4Y6Q0X9_PERCE</name>
<dbReference type="PANTHER" id="PTHR12286:SF5">
    <property type="entry name" value="SACCHAROPINE DEHYDROGENASE-LIKE OXIDOREDUCTASE"/>
    <property type="match status" value="1"/>
</dbReference>
<evidence type="ECO:0000313" key="4">
    <source>
        <dbReference type="Proteomes" id="UP000315995"/>
    </source>
</evidence>
<dbReference type="Pfam" id="PF03435">
    <property type="entry name" value="Sacchrp_dh_NADP"/>
    <property type="match status" value="1"/>
</dbReference>
<protein>
    <recommendedName>
        <fullName evidence="2">Saccharopine dehydrogenase NADP binding domain-containing protein</fullName>
    </recommendedName>
</protein>
<dbReference type="AlphaFoldDB" id="A0A4Y6Q0X9"/>
<proteinExistence type="predicted"/>
<evidence type="ECO:0000256" key="1">
    <source>
        <dbReference type="SAM" id="MobiDB-lite"/>
    </source>
</evidence>
<evidence type="ECO:0000259" key="2">
    <source>
        <dbReference type="Pfam" id="PF03435"/>
    </source>
</evidence>
<evidence type="ECO:0000313" key="3">
    <source>
        <dbReference type="EMBL" id="QDG53877.1"/>
    </source>
</evidence>
<sequence>MSDRQDREFDIVLWGATGFAGRLVAEYFAAHYGEDELRWALGGRNRAKLEVVRDELMHEFGQAAKVPLVIADATDRPSLDEMAERTRVVCTTVGPYDKYGSKLVAACVDKQTDYCDLTGEVHWIREMIDAHHDQARENKTRIVNCCGFDSIPSDLGTLMVQDFAKREFGAPCRENKMFLMGAKGGFSGGTLDSMSNLMERLGKEPELRRVVGHPYSLNPEGEQTGPDGSTQTSVSHDKKADLWTAPFIMARINEKIVRRSNAVLGYPYGRDFSYEETTSTGKGVTGALRAAGLTAGLGAFAGLMALTPTRNLLRKYVLPSPGEGPSREAIESGFFRVKHLGRGISETGESFEVEATIAADSDPGYGATALMLAESALCLAFDECDDCTEGGILTPASAMGMALVDRLSDAGMTMEVGRR</sequence>
<dbReference type="InterPro" id="IPR036291">
    <property type="entry name" value="NAD(P)-bd_dom_sf"/>
</dbReference>
<gene>
    <name evidence="3" type="ORF">FIV42_24975</name>
</gene>
<dbReference type="SUPFAM" id="SSF51735">
    <property type="entry name" value="NAD(P)-binding Rossmann-fold domains"/>
    <property type="match status" value="1"/>
</dbReference>
<dbReference type="RefSeq" id="WP_141200331.1">
    <property type="nucleotide sequence ID" value="NZ_CP041186.1"/>
</dbReference>
<dbReference type="EMBL" id="CP041186">
    <property type="protein sequence ID" value="QDG53877.1"/>
    <property type="molecule type" value="Genomic_DNA"/>
</dbReference>
<dbReference type="InterPro" id="IPR051276">
    <property type="entry name" value="Saccharopine_DH-like_oxidrdct"/>
</dbReference>
<dbReference type="Gene3D" id="3.40.50.720">
    <property type="entry name" value="NAD(P)-binding Rossmann-like Domain"/>
    <property type="match status" value="1"/>
</dbReference>